<dbReference type="STRING" id="634500.EbC_11010"/>
<proteinExistence type="predicted"/>
<reference evidence="2 3" key="1">
    <citation type="journal article" date="2010" name="BMC Genomics">
        <title>Genome comparison of the epiphytic bacteria Erwinia billingiae and E. tasmaniensis with the pear pathogen E. pyrifoliae.</title>
        <authorList>
            <person name="Kube M."/>
            <person name="Migdoll A.M."/>
            <person name="Gehring I."/>
            <person name="Heitmann K."/>
            <person name="Mayer Y."/>
            <person name="Kuhl H."/>
            <person name="Knaust F."/>
            <person name="Geider K."/>
            <person name="Reinhardt R."/>
        </authorList>
    </citation>
    <scope>NUCLEOTIDE SEQUENCE [LARGE SCALE GENOMIC DNA]</scope>
    <source>
        <strain evidence="2 3">Eb661</strain>
    </source>
</reference>
<keyword evidence="3" id="KW-1185">Reference proteome</keyword>
<gene>
    <name evidence="2" type="ordered locus">EbC_11010</name>
</gene>
<dbReference type="AlphaFoldDB" id="D8MP75"/>
<sequence length="330" mass="38524">MDDFDTIRSSRNFLNTYNVFTTSEPAGFLYVEDASDRLFWEGLVKSVCPGRYRVMPYSQGGAEAKRSLEREYVNLHQDFIVGVDSDYDYLCSNRNEFAEKLSTTKYVLHTFYYSRESHINSSEAINHILECFHLHTYPENQLQLSLEKYADTIYPALSLFSWLHNNEPQAHPENLFNIVTHLPDGHRLLNADLTVNENTIIEVKKKVDEYIHTYNKQINDNENYNSHLELLLQRGINKHNAHLFINGHYLLEGILLPILKMVVMAGQNQDKAWVEQNYEGEAIGQRKRQVVNHYKENCNTSTLVFQCTAYHSGFFWQRIAEKMRIIIGMP</sequence>
<dbReference type="Proteomes" id="UP000008793">
    <property type="component" value="Chromosome"/>
</dbReference>
<dbReference type="InterPro" id="IPR029492">
    <property type="entry name" value="DUF4435"/>
</dbReference>
<evidence type="ECO:0000313" key="2">
    <source>
        <dbReference type="EMBL" id="CAX58632.1"/>
    </source>
</evidence>
<dbReference type="HOGENOM" id="CLU_841300_0_0_6"/>
<dbReference type="Pfam" id="PF14491">
    <property type="entry name" value="DUF4435"/>
    <property type="match status" value="1"/>
</dbReference>
<name>D8MP75_ERWBE</name>
<dbReference type="eggNOG" id="ENOG503370I">
    <property type="taxonomic scope" value="Bacteria"/>
</dbReference>
<dbReference type="GeneID" id="90511120"/>
<feature type="domain" description="DUF4435" evidence="1">
    <location>
        <begin position="28"/>
        <end position="262"/>
    </location>
</feature>
<accession>D8MP75</accession>
<dbReference type="EMBL" id="FP236843">
    <property type="protein sequence ID" value="CAX58632.1"/>
    <property type="molecule type" value="Genomic_DNA"/>
</dbReference>
<evidence type="ECO:0000259" key="1">
    <source>
        <dbReference type="Pfam" id="PF14491"/>
    </source>
</evidence>
<organism evidence="3">
    <name type="scientific">Erwinia billingiae (strain Eb661)</name>
    <dbReference type="NCBI Taxonomy" id="634500"/>
    <lineage>
        <taxon>Bacteria</taxon>
        <taxon>Pseudomonadati</taxon>
        <taxon>Pseudomonadota</taxon>
        <taxon>Gammaproteobacteria</taxon>
        <taxon>Enterobacterales</taxon>
        <taxon>Erwiniaceae</taxon>
        <taxon>Erwinia</taxon>
    </lineage>
</organism>
<evidence type="ECO:0000313" key="3">
    <source>
        <dbReference type="Proteomes" id="UP000008793"/>
    </source>
</evidence>
<dbReference type="KEGG" id="ebi:EbC_11010"/>
<dbReference type="RefSeq" id="WP_013201129.1">
    <property type="nucleotide sequence ID" value="NC_014306.1"/>
</dbReference>
<protein>
    <submittedName>
        <fullName evidence="2">Conserved uncharacterized protein</fullName>
    </submittedName>
</protein>